<dbReference type="Proteomes" id="UP000637906">
    <property type="component" value="Unassembled WGS sequence"/>
</dbReference>
<dbReference type="EMBL" id="BNGU01000025">
    <property type="protein sequence ID" value="GHM59665.1"/>
    <property type="molecule type" value="Genomic_DNA"/>
</dbReference>
<evidence type="ECO:0000313" key="2">
    <source>
        <dbReference type="EMBL" id="GHM59665.1"/>
    </source>
</evidence>
<sequence>MTTNLIDNNTNYNRIEQIQTDIANIKIKKAIGKLDKGNINTEGISILIENQLLGIKNILKQPKHSESYKNIRSLFENEKKLGALQVLFEFELNQAMNIQKTYEGITPQEALNIIYDVVPEVIVNGDGKVDASATSEAIGKQHENLDPLKKELNDLMDIYAESVKQKPIIQELMSLLFDEIIKMLKNRELKKTYKEELRKKDNTDYNNLNLNNKHYNLLNDQDDPDYATIEEIFPKQEQQNIQQKLPQPHNESIYVSAEEVRQLKKQQKAAANLKLQETQVNETRPKPQIAPKPSKEVIERALSKAGTSTHQKKVAPPVPPRGEYSFEKVEELRNKFGVNRDGSQPAGSVKGIAQMFEAKDQKKEASVQNIIKQMQIKEEVKSARDNIQILTKRLDTSGPNKLNISQELKEKLEKVIITPPSSPTSSKKPSAIQNEAPKVQETKHSIFYGTVNNGVPTPPPMPTESDLKKVKPTSGKERDMASQVNPKKRTVTEGKATERKNVNLMEALNKSHLFRERKAGIEENKPQTKFANPNIEHVKNAPVIGG</sequence>
<keyword evidence="3" id="KW-1185">Reference proteome</keyword>
<evidence type="ECO:0000256" key="1">
    <source>
        <dbReference type="SAM" id="MobiDB-lite"/>
    </source>
</evidence>
<feature type="compositionally biased region" description="Basic and acidic residues" evidence="1">
    <location>
        <begin position="465"/>
        <end position="480"/>
    </location>
</feature>
<organism evidence="2 3">
    <name type="scientific">Candidatus Mesenet longicola</name>
    <dbReference type="NCBI Taxonomy" id="1892558"/>
    <lineage>
        <taxon>Bacteria</taxon>
        <taxon>Pseudomonadati</taxon>
        <taxon>Pseudomonadota</taxon>
        <taxon>Alphaproteobacteria</taxon>
        <taxon>Rickettsiales</taxon>
        <taxon>Anaplasmataceae</taxon>
        <taxon>Candidatus Mesenet</taxon>
    </lineage>
</organism>
<dbReference type="AlphaFoldDB" id="A0A8J3HVH2"/>
<name>A0A8J3HVH2_9RICK</name>
<reference evidence="2 3" key="1">
    <citation type="journal article" date="2021" name="Microb. Ecol.">
        <title>Candidatus Mesenet longicola: Novel Endosymbionts of Brontispa longissima that Induce Cytoplasmic Incompatibility.</title>
        <authorList>
            <person name="Takano S."/>
            <person name="Gotoh Y."/>
            <person name="Hayashi T."/>
        </authorList>
    </citation>
    <scope>NUCLEOTIDE SEQUENCE [LARGE SCALE GENOMIC DNA]</scope>
    <source>
        <strain evidence="2">L5</strain>
    </source>
</reference>
<evidence type="ECO:0000313" key="3">
    <source>
        <dbReference type="Proteomes" id="UP000637906"/>
    </source>
</evidence>
<comment type="caution">
    <text evidence="2">The sequence shown here is derived from an EMBL/GenBank/DDBJ whole genome shotgun (WGS) entry which is preliminary data.</text>
</comment>
<accession>A0A8J3HVH2</accession>
<protein>
    <submittedName>
        <fullName evidence="2">Uncharacterized protein</fullName>
    </submittedName>
</protein>
<gene>
    <name evidence="2" type="ORF">sL5_06580</name>
</gene>
<feature type="region of interest" description="Disordered" evidence="1">
    <location>
        <begin position="451"/>
        <end position="495"/>
    </location>
</feature>
<proteinExistence type="predicted"/>